<dbReference type="GO" id="GO:0005509">
    <property type="term" value="F:calcium ion binding"/>
    <property type="evidence" value="ECO:0007669"/>
    <property type="project" value="InterPro"/>
</dbReference>
<gene>
    <name evidence="2" type="ORF">SMN809_LOCUS37307</name>
</gene>
<dbReference type="EMBL" id="CAJOBI010094413">
    <property type="protein sequence ID" value="CAF4557689.1"/>
    <property type="molecule type" value="Genomic_DNA"/>
</dbReference>
<name>A0A8S2YH04_9BILA</name>
<dbReference type="InterPro" id="IPR002048">
    <property type="entry name" value="EF_hand_dom"/>
</dbReference>
<dbReference type="InterPro" id="IPR011992">
    <property type="entry name" value="EF-hand-dom_pair"/>
</dbReference>
<dbReference type="Proteomes" id="UP000676336">
    <property type="component" value="Unassembled WGS sequence"/>
</dbReference>
<dbReference type="PROSITE" id="PS50222">
    <property type="entry name" value="EF_HAND_2"/>
    <property type="match status" value="1"/>
</dbReference>
<protein>
    <recommendedName>
        <fullName evidence="1">EF-hand domain-containing protein</fullName>
    </recommendedName>
</protein>
<proteinExistence type="predicted"/>
<feature type="non-terminal residue" evidence="2">
    <location>
        <position position="1"/>
    </location>
</feature>
<dbReference type="Gene3D" id="1.10.238.10">
    <property type="entry name" value="EF-hand"/>
    <property type="match status" value="1"/>
</dbReference>
<feature type="non-terminal residue" evidence="2">
    <location>
        <position position="50"/>
    </location>
</feature>
<organism evidence="2 3">
    <name type="scientific">Rotaria magnacalcarata</name>
    <dbReference type="NCBI Taxonomy" id="392030"/>
    <lineage>
        <taxon>Eukaryota</taxon>
        <taxon>Metazoa</taxon>
        <taxon>Spiralia</taxon>
        <taxon>Gnathifera</taxon>
        <taxon>Rotifera</taxon>
        <taxon>Eurotatoria</taxon>
        <taxon>Bdelloidea</taxon>
        <taxon>Philodinida</taxon>
        <taxon>Philodinidae</taxon>
        <taxon>Rotaria</taxon>
    </lineage>
</organism>
<evidence type="ECO:0000313" key="3">
    <source>
        <dbReference type="Proteomes" id="UP000676336"/>
    </source>
</evidence>
<evidence type="ECO:0000313" key="2">
    <source>
        <dbReference type="EMBL" id="CAF4557689.1"/>
    </source>
</evidence>
<evidence type="ECO:0000259" key="1">
    <source>
        <dbReference type="PROSITE" id="PS50222"/>
    </source>
</evidence>
<comment type="caution">
    <text evidence="2">The sequence shown here is derived from an EMBL/GenBank/DDBJ whole genome shotgun (WGS) entry which is preliminary data.</text>
</comment>
<feature type="domain" description="EF-hand" evidence="1">
    <location>
        <begin position="14"/>
        <end position="49"/>
    </location>
</feature>
<reference evidence="2" key="1">
    <citation type="submission" date="2021-02" db="EMBL/GenBank/DDBJ databases">
        <authorList>
            <person name="Nowell W R."/>
        </authorList>
    </citation>
    <scope>NUCLEOTIDE SEQUENCE</scope>
</reference>
<accession>A0A8S2YH04</accession>
<dbReference type="SUPFAM" id="SSF47473">
    <property type="entry name" value="EF-hand"/>
    <property type="match status" value="1"/>
</dbReference>
<dbReference type="AlphaFoldDB" id="A0A8S2YH04"/>
<sequence length="50" mass="5505">YDLVGQADRKGENDPKKRAAAIIGKLDIEGDKKISKAEFIAGCKDDPFIR</sequence>